<evidence type="ECO:0000313" key="2">
    <source>
        <dbReference type="EMBL" id="CEK80595.1"/>
    </source>
</evidence>
<dbReference type="EMBL" id="HACG01033725">
    <property type="protein sequence ID" value="CEK80590.1"/>
    <property type="molecule type" value="Transcribed_RNA"/>
</dbReference>
<gene>
    <name evidence="2" type="primary">ORF121728</name>
    <name evidence="1" type="synonym">ORF121711</name>
</gene>
<organism evidence="2">
    <name type="scientific">Arion vulgaris</name>
    <dbReference type="NCBI Taxonomy" id="1028688"/>
    <lineage>
        <taxon>Eukaryota</taxon>
        <taxon>Metazoa</taxon>
        <taxon>Spiralia</taxon>
        <taxon>Lophotrochozoa</taxon>
        <taxon>Mollusca</taxon>
        <taxon>Gastropoda</taxon>
        <taxon>Heterobranchia</taxon>
        <taxon>Euthyneura</taxon>
        <taxon>Panpulmonata</taxon>
        <taxon>Eupulmonata</taxon>
        <taxon>Stylommatophora</taxon>
        <taxon>Helicina</taxon>
        <taxon>Arionoidea</taxon>
        <taxon>Arionidae</taxon>
        <taxon>Arion</taxon>
    </lineage>
</organism>
<proteinExistence type="predicted"/>
<sequence>TAVKLCSKGETRKNEMRWFYKIQKQDATMLLPKGLYQEKDTEQMMELRLCFYTPDITDTVR</sequence>
<dbReference type="EMBL" id="HACG01033730">
    <property type="protein sequence ID" value="CEK80595.1"/>
    <property type="molecule type" value="Transcribed_RNA"/>
</dbReference>
<accession>A0A0B7AKY3</accession>
<reference evidence="2" key="1">
    <citation type="submission" date="2014-12" db="EMBL/GenBank/DDBJ databases">
        <title>Insight into the proteome of Arion vulgaris.</title>
        <authorList>
            <person name="Aradska J."/>
            <person name="Bulat T."/>
            <person name="Smidak R."/>
            <person name="Sarate P."/>
            <person name="Gangsoo J."/>
            <person name="Sialana F."/>
            <person name="Bilban M."/>
            <person name="Lubec G."/>
        </authorList>
    </citation>
    <scope>NUCLEOTIDE SEQUENCE</scope>
    <source>
        <tissue evidence="2">Skin</tissue>
    </source>
</reference>
<dbReference type="AlphaFoldDB" id="A0A0B7AKY3"/>
<feature type="non-terminal residue" evidence="2">
    <location>
        <position position="1"/>
    </location>
</feature>
<name>A0A0B7AKY3_9EUPU</name>
<evidence type="ECO:0000313" key="1">
    <source>
        <dbReference type="EMBL" id="CEK80590.1"/>
    </source>
</evidence>
<protein>
    <submittedName>
        <fullName evidence="2">Uncharacterized protein</fullName>
    </submittedName>
</protein>